<feature type="compositionally biased region" description="Gly residues" evidence="1">
    <location>
        <begin position="202"/>
        <end position="211"/>
    </location>
</feature>
<evidence type="ECO:0000313" key="3">
    <source>
        <dbReference type="Proteomes" id="UP000557739"/>
    </source>
</evidence>
<name>A0A7W9EGJ9_9SPHN</name>
<proteinExistence type="predicted"/>
<comment type="caution">
    <text evidence="2">The sequence shown here is derived from an EMBL/GenBank/DDBJ whole genome shotgun (WGS) entry which is preliminary data.</text>
</comment>
<dbReference type="EMBL" id="JACIJJ010000001">
    <property type="protein sequence ID" value="MBB5697004.1"/>
    <property type="molecule type" value="Genomic_DNA"/>
</dbReference>
<gene>
    <name evidence="2" type="ORF">FHR19_000329</name>
</gene>
<feature type="region of interest" description="Disordered" evidence="1">
    <location>
        <begin position="202"/>
        <end position="222"/>
    </location>
</feature>
<sequence>MTFRLTPQMASALRAGTFPIAPLVEIKLPGYTLRHLVGAGEVAWFDGSTTRTFSGRDPRFGALVSTGDLRDGALDEAPDWDLTFAPPSEVAVEDLTLASAQGSEVSAFLGVVDRSTGMLIPEPLQLFAGELDVARLRIGKGSRTVEWRCVSALERFHDQERGARLSDAWHKLVWPGETGLANMSGIEKTSFWGVENPPSGVSYGGGGGGGARLSEGRFEREF</sequence>
<reference evidence="2 3" key="1">
    <citation type="submission" date="2020-08" db="EMBL/GenBank/DDBJ databases">
        <title>Genomic Encyclopedia of Type Strains, Phase IV (KMG-IV): sequencing the most valuable type-strain genomes for metagenomic binning, comparative biology and taxonomic classification.</title>
        <authorList>
            <person name="Goeker M."/>
        </authorList>
    </citation>
    <scope>NUCLEOTIDE SEQUENCE [LARGE SCALE GENOMIC DNA]</scope>
    <source>
        <strain evidence="2 3">DSM 27244</strain>
    </source>
</reference>
<organism evidence="2 3">
    <name type="scientific">Sphingomonas yantingensis</name>
    <dbReference type="NCBI Taxonomy" id="1241761"/>
    <lineage>
        <taxon>Bacteria</taxon>
        <taxon>Pseudomonadati</taxon>
        <taxon>Pseudomonadota</taxon>
        <taxon>Alphaproteobacteria</taxon>
        <taxon>Sphingomonadales</taxon>
        <taxon>Sphingomonadaceae</taxon>
        <taxon>Sphingomonas</taxon>
    </lineage>
</organism>
<protein>
    <recommendedName>
        <fullName evidence="4">DUF2163 domain-containing protein</fullName>
    </recommendedName>
</protein>
<accession>A0A7W9EGJ9</accession>
<evidence type="ECO:0000313" key="2">
    <source>
        <dbReference type="EMBL" id="MBB5697004.1"/>
    </source>
</evidence>
<dbReference type="AlphaFoldDB" id="A0A7W9EGJ9"/>
<keyword evidence="3" id="KW-1185">Reference proteome</keyword>
<evidence type="ECO:0000256" key="1">
    <source>
        <dbReference type="SAM" id="MobiDB-lite"/>
    </source>
</evidence>
<dbReference type="Proteomes" id="UP000557739">
    <property type="component" value="Unassembled WGS sequence"/>
</dbReference>
<dbReference type="RefSeq" id="WP_184023588.1">
    <property type="nucleotide sequence ID" value="NZ_JACIJJ010000001.1"/>
</dbReference>
<evidence type="ECO:0008006" key="4">
    <source>
        <dbReference type="Google" id="ProtNLM"/>
    </source>
</evidence>